<sequence>MVHWDLARRFAEGIRKLTGNTPRDCRKKTEKLTVRMPDWREFFRQLSHLGLRLNRPYPDFMGMSEFLAPISTTILEKKFCEKNLCDL</sequence>
<accession>A0A445MF36</accession>
<name>A0A445MF36_ENSVE</name>
<reference evidence="1" key="1">
    <citation type="journal article" date="2018" name="Data Brief">
        <title>Genome sequence data from 17 accessions of Ensete ventricosum, a staple food crop for millions in Ethiopia.</title>
        <authorList>
            <person name="Yemataw Z."/>
            <person name="Muzemil S."/>
            <person name="Ambachew D."/>
            <person name="Tripathi L."/>
            <person name="Tesfaye K."/>
            <person name="Chala A."/>
            <person name="Farbos A."/>
            <person name="O'Neill P."/>
            <person name="Moore K."/>
            <person name="Grant M."/>
            <person name="Studholme D.J."/>
        </authorList>
    </citation>
    <scope>NUCLEOTIDE SEQUENCE [LARGE SCALE GENOMIC DNA]</scope>
    <source>
        <tissue evidence="1">Leaf</tissue>
    </source>
</reference>
<organism evidence="1">
    <name type="scientific">Ensete ventricosum</name>
    <name type="common">Abyssinian banana</name>
    <name type="synonym">Musa ensete</name>
    <dbReference type="NCBI Taxonomy" id="4639"/>
    <lineage>
        <taxon>Eukaryota</taxon>
        <taxon>Viridiplantae</taxon>
        <taxon>Streptophyta</taxon>
        <taxon>Embryophyta</taxon>
        <taxon>Tracheophyta</taxon>
        <taxon>Spermatophyta</taxon>
        <taxon>Magnoliopsida</taxon>
        <taxon>Liliopsida</taxon>
        <taxon>Zingiberales</taxon>
        <taxon>Musaceae</taxon>
        <taxon>Ensete</taxon>
    </lineage>
</organism>
<dbReference type="EMBL" id="KV875771">
    <property type="protein sequence ID" value="RZR72872.1"/>
    <property type="molecule type" value="Genomic_DNA"/>
</dbReference>
<proteinExistence type="predicted"/>
<protein>
    <submittedName>
        <fullName evidence="1">Uncharacterized protein</fullName>
    </submittedName>
</protein>
<evidence type="ECO:0000313" key="1">
    <source>
        <dbReference type="EMBL" id="RZR72872.1"/>
    </source>
</evidence>
<gene>
    <name evidence="1" type="ORF">BHM03_00018164</name>
</gene>
<dbReference type="AlphaFoldDB" id="A0A445MF36"/>
<dbReference type="Proteomes" id="UP000290560">
    <property type="component" value="Unassembled WGS sequence"/>
</dbReference>